<evidence type="ECO:0000256" key="1">
    <source>
        <dbReference type="ARBA" id="ARBA00022737"/>
    </source>
</evidence>
<accession>A0A7I8L162</accession>
<dbReference type="OrthoDB" id="185373at2759"/>
<dbReference type="GO" id="GO:0009451">
    <property type="term" value="P:RNA modification"/>
    <property type="evidence" value="ECO:0007669"/>
    <property type="project" value="InterPro"/>
</dbReference>
<keyword evidence="4" id="KW-1185">Reference proteome</keyword>
<dbReference type="Proteomes" id="UP000663760">
    <property type="component" value="Chromosome 9"/>
</dbReference>
<protein>
    <submittedName>
        <fullName evidence="3">Uncharacterized protein</fullName>
    </submittedName>
</protein>
<evidence type="ECO:0000313" key="4">
    <source>
        <dbReference type="Proteomes" id="UP000663760"/>
    </source>
</evidence>
<feature type="repeat" description="PPR" evidence="2">
    <location>
        <begin position="316"/>
        <end position="350"/>
    </location>
</feature>
<feature type="repeat" description="PPR" evidence="2">
    <location>
        <begin position="40"/>
        <end position="74"/>
    </location>
</feature>
<organism evidence="3 4">
    <name type="scientific">Spirodela intermedia</name>
    <name type="common">Intermediate duckweed</name>
    <dbReference type="NCBI Taxonomy" id="51605"/>
    <lineage>
        <taxon>Eukaryota</taxon>
        <taxon>Viridiplantae</taxon>
        <taxon>Streptophyta</taxon>
        <taxon>Embryophyta</taxon>
        <taxon>Tracheophyta</taxon>
        <taxon>Spermatophyta</taxon>
        <taxon>Magnoliopsida</taxon>
        <taxon>Liliopsida</taxon>
        <taxon>Araceae</taxon>
        <taxon>Lemnoideae</taxon>
        <taxon>Spirodela</taxon>
    </lineage>
</organism>
<dbReference type="NCBIfam" id="TIGR00756">
    <property type="entry name" value="PPR"/>
    <property type="match status" value="1"/>
</dbReference>
<dbReference type="EMBL" id="LR746272">
    <property type="protein sequence ID" value="CAA7403025.1"/>
    <property type="molecule type" value="Genomic_DNA"/>
</dbReference>
<evidence type="ECO:0000256" key="2">
    <source>
        <dbReference type="PROSITE-ProRule" id="PRU00708"/>
    </source>
</evidence>
<proteinExistence type="predicted"/>
<evidence type="ECO:0000313" key="3">
    <source>
        <dbReference type="EMBL" id="CAA7403025.1"/>
    </source>
</evidence>
<dbReference type="FunFam" id="1.25.40.10:FF:000090">
    <property type="entry name" value="Pentatricopeptide repeat-containing protein, chloroplastic"/>
    <property type="match status" value="1"/>
</dbReference>
<feature type="repeat" description="PPR" evidence="2">
    <location>
        <begin position="211"/>
        <end position="245"/>
    </location>
</feature>
<dbReference type="PROSITE" id="PS51375">
    <property type="entry name" value="PPR"/>
    <property type="match status" value="3"/>
</dbReference>
<dbReference type="Pfam" id="PF01535">
    <property type="entry name" value="PPR"/>
    <property type="match status" value="9"/>
</dbReference>
<reference evidence="3" key="1">
    <citation type="submission" date="2020-02" db="EMBL/GenBank/DDBJ databases">
        <authorList>
            <person name="Scholz U."/>
            <person name="Mascher M."/>
            <person name="Fiebig A."/>
        </authorList>
    </citation>
    <scope>NUCLEOTIDE SEQUENCE</scope>
</reference>
<dbReference type="PANTHER" id="PTHR47926">
    <property type="entry name" value="PENTATRICOPEPTIDE REPEAT-CONTAINING PROTEIN"/>
    <property type="match status" value="1"/>
</dbReference>
<name>A0A7I8L162_SPIIN</name>
<gene>
    <name evidence="3" type="ORF">SI8410_09013703</name>
</gene>
<dbReference type="InterPro" id="IPR011990">
    <property type="entry name" value="TPR-like_helical_dom_sf"/>
</dbReference>
<dbReference type="InterPro" id="IPR002885">
    <property type="entry name" value="PPR_rpt"/>
</dbReference>
<dbReference type="GO" id="GO:0003723">
    <property type="term" value="F:RNA binding"/>
    <property type="evidence" value="ECO:0007669"/>
    <property type="project" value="InterPro"/>
</dbReference>
<dbReference type="Gene3D" id="1.25.40.10">
    <property type="entry name" value="Tetratricopeptide repeat domain"/>
    <property type="match status" value="4"/>
</dbReference>
<keyword evidence="1" id="KW-0677">Repeat</keyword>
<dbReference type="AlphaFoldDB" id="A0A7I8L162"/>
<dbReference type="InterPro" id="IPR046960">
    <property type="entry name" value="PPR_At4g14850-like_plant"/>
</dbReference>
<sequence>MFAASRFSDGGDLVKKMTAHGRAGEVNEAVALFRRTHVKDQVSWNAMLSIFASSGHLAAARNLFAEMPHRNAASYATMIAALSRSSGAAEARRVFDSMPINCHNVFSWTAMITCYTHNREPRRALELFSATFGEFFEIEVLPNSYTFSALLKAAAAASSLAAAKHVHAVVVKLLDEGRCSVYVQNALIHVHARLGNLPDAELVFRRTRSKDLGTCNAMMDAYARRLLVHEAVAIFNSMKQRDVLSWNIVMGGLGEAGRGEETLGMFVQLLNQSPGPPPLNASSYAIVLAACGTLSRSELGRQVHGLAVKQGFYPANTFVCNSLISMYASCGSEESSVRVFDEVPTRDVVSFNSLILGLGQNGRSEEALEVAERALSCCNLYNPATFVAILTSCSHGGLVRQGLEYFAAMGRRYGIDPSVDHYICVVDLLGRAGRVEEAYELLRNSSLRADSVAWTALLSACLVHGNSAVAESAAERISSMELTAGGGGGAAGGYAMLAVAHARAGRMEEAEKVLDLLRQKGLRRGTGCSWIAPP</sequence>